<evidence type="ECO:0000313" key="3">
    <source>
        <dbReference type="Proteomes" id="UP000250266"/>
    </source>
</evidence>
<dbReference type="Proteomes" id="UP000250266">
    <property type="component" value="Unassembled WGS sequence"/>
</dbReference>
<accession>A0A8E2DYY5</accession>
<feature type="domain" description="DUF3597" evidence="1">
    <location>
        <begin position="2"/>
        <end position="79"/>
    </location>
</feature>
<evidence type="ECO:0000313" key="2">
    <source>
        <dbReference type="EMBL" id="OCK74228.1"/>
    </source>
</evidence>
<dbReference type="OrthoDB" id="4500628at2759"/>
<evidence type="ECO:0000259" key="1">
    <source>
        <dbReference type="Pfam" id="PF12200"/>
    </source>
</evidence>
<protein>
    <recommendedName>
        <fullName evidence="1">DUF3597 domain-containing protein</fullName>
    </recommendedName>
</protein>
<organism evidence="2 3">
    <name type="scientific">Lepidopterella palustris CBS 459.81</name>
    <dbReference type="NCBI Taxonomy" id="1314670"/>
    <lineage>
        <taxon>Eukaryota</taxon>
        <taxon>Fungi</taxon>
        <taxon>Dikarya</taxon>
        <taxon>Ascomycota</taxon>
        <taxon>Pezizomycotina</taxon>
        <taxon>Dothideomycetes</taxon>
        <taxon>Pleosporomycetidae</taxon>
        <taxon>Mytilinidiales</taxon>
        <taxon>Argynnaceae</taxon>
        <taxon>Lepidopterella</taxon>
    </lineage>
</organism>
<gene>
    <name evidence="2" type="ORF">K432DRAFT_311157</name>
</gene>
<dbReference type="AlphaFoldDB" id="A0A8E2DYY5"/>
<sequence length="91" mass="9985">MVDIHAELEMLARKKGAKLNWKQSIVDLLKLLDLKSNPEARALLAEELGVNAGPLGSGQQNVALHKAVMEELTKTGGRLRDRIVNSLRSQS</sequence>
<dbReference type="Pfam" id="PF12200">
    <property type="entry name" value="DUF3597"/>
    <property type="match status" value="1"/>
</dbReference>
<keyword evidence="3" id="KW-1185">Reference proteome</keyword>
<name>A0A8E2DYY5_9PEZI</name>
<dbReference type="InterPro" id="IPR022016">
    <property type="entry name" value="DUF3597"/>
</dbReference>
<dbReference type="EMBL" id="KV745527">
    <property type="protein sequence ID" value="OCK74228.1"/>
    <property type="molecule type" value="Genomic_DNA"/>
</dbReference>
<dbReference type="SUPFAM" id="SSF158634">
    <property type="entry name" value="RPA2825-like"/>
    <property type="match status" value="1"/>
</dbReference>
<proteinExistence type="predicted"/>
<reference evidence="2 3" key="1">
    <citation type="journal article" date="2016" name="Nat. Commun.">
        <title>Ectomycorrhizal ecology is imprinted in the genome of the dominant symbiotic fungus Cenococcum geophilum.</title>
        <authorList>
            <consortium name="DOE Joint Genome Institute"/>
            <person name="Peter M."/>
            <person name="Kohler A."/>
            <person name="Ohm R.A."/>
            <person name="Kuo A."/>
            <person name="Krutzmann J."/>
            <person name="Morin E."/>
            <person name="Arend M."/>
            <person name="Barry K.W."/>
            <person name="Binder M."/>
            <person name="Choi C."/>
            <person name="Clum A."/>
            <person name="Copeland A."/>
            <person name="Grisel N."/>
            <person name="Haridas S."/>
            <person name="Kipfer T."/>
            <person name="LaButti K."/>
            <person name="Lindquist E."/>
            <person name="Lipzen A."/>
            <person name="Maire R."/>
            <person name="Meier B."/>
            <person name="Mihaltcheva S."/>
            <person name="Molinier V."/>
            <person name="Murat C."/>
            <person name="Poggeler S."/>
            <person name="Quandt C.A."/>
            <person name="Sperisen C."/>
            <person name="Tritt A."/>
            <person name="Tisserant E."/>
            <person name="Crous P.W."/>
            <person name="Henrissat B."/>
            <person name="Nehls U."/>
            <person name="Egli S."/>
            <person name="Spatafora J.W."/>
            <person name="Grigoriev I.V."/>
            <person name="Martin F.M."/>
        </authorList>
    </citation>
    <scope>NUCLEOTIDE SEQUENCE [LARGE SCALE GENOMIC DNA]</scope>
    <source>
        <strain evidence="2 3">CBS 459.81</strain>
    </source>
</reference>